<organism evidence="4 5">
    <name type="scientific">Roseiterribacter gracilis</name>
    <dbReference type="NCBI Taxonomy" id="2812848"/>
    <lineage>
        <taxon>Bacteria</taxon>
        <taxon>Pseudomonadati</taxon>
        <taxon>Pseudomonadota</taxon>
        <taxon>Alphaproteobacteria</taxon>
        <taxon>Rhodospirillales</taxon>
        <taxon>Roseiterribacteraceae</taxon>
        <taxon>Roseiterribacter</taxon>
    </lineage>
</organism>
<dbReference type="InterPro" id="IPR042208">
    <property type="entry name" value="D-ser_dehydrat-like_sf"/>
</dbReference>
<sequence>MKPANIGDRLDQVATPSLLIDLDAFERNLDRMASLVPANGKVRLRPHVKTHKCVEVAQAQIARGAVGVCAQTVAEAEAMVAGGIRDVLLTNQIADASRAARFAALAAHATVASCADDPRHVALLEEAAAAAGTTPGMLVEIDVGQHRCGVEPGAQAVALAQTIARSKHLRFRGLQAYHGSAQHLRDPDARRTAIAASADATNATLAALRNAGLEAEIVGGAGTGTFELEQQAGPWTELQAGSYVFMDADYGRNNAPPQFENVLFVLATCSSVARAGHAVIDAGLKAIAFDSGMPVIVTPKGAVYAGPSDEHGTLDLNGALLTIGARVRMIPGHCDPTVSLHDWLVAVRGDRVEALWQVRARGPAL</sequence>
<dbReference type="Pfam" id="PF14031">
    <property type="entry name" value="D-ser_dehydrat"/>
    <property type="match status" value="1"/>
</dbReference>
<evidence type="ECO:0000259" key="3">
    <source>
        <dbReference type="SMART" id="SM01119"/>
    </source>
</evidence>
<dbReference type="GO" id="GO:0036088">
    <property type="term" value="P:D-serine catabolic process"/>
    <property type="evidence" value="ECO:0007669"/>
    <property type="project" value="TreeGrafter"/>
</dbReference>
<accession>A0A8S8XER7</accession>
<dbReference type="InterPro" id="IPR029066">
    <property type="entry name" value="PLP-binding_barrel"/>
</dbReference>
<name>A0A8S8XER7_9PROT</name>
<dbReference type="InterPro" id="IPR001608">
    <property type="entry name" value="Ala_racemase_N"/>
</dbReference>
<reference evidence="4" key="1">
    <citation type="submission" date="2021-02" db="EMBL/GenBank/DDBJ databases">
        <title>Genome sequence of Rhodospirillales sp. strain TMPK1 isolated from soil.</title>
        <authorList>
            <person name="Nakai R."/>
            <person name="Kusada H."/>
            <person name="Tamaki H."/>
        </authorList>
    </citation>
    <scope>NUCLEOTIDE SEQUENCE</scope>
    <source>
        <strain evidence="4">TMPK1</strain>
    </source>
</reference>
<dbReference type="AlphaFoldDB" id="A0A8S8XER7"/>
<gene>
    <name evidence="4" type="ORF">TMPK1_21440</name>
</gene>
<protein>
    <submittedName>
        <fullName evidence="4">Alanine racemase</fullName>
    </submittedName>
</protein>
<dbReference type="InterPro" id="IPR051466">
    <property type="entry name" value="D-amino_acid_metab_enzyme"/>
</dbReference>
<feature type="domain" description="D-serine dehydratase-like" evidence="3">
    <location>
        <begin position="262"/>
        <end position="348"/>
    </location>
</feature>
<evidence type="ECO:0000256" key="1">
    <source>
        <dbReference type="ARBA" id="ARBA00005323"/>
    </source>
</evidence>
<dbReference type="Pfam" id="PF01168">
    <property type="entry name" value="Ala_racemase_N"/>
    <property type="match status" value="1"/>
</dbReference>
<comment type="caution">
    <text evidence="4">The sequence shown here is derived from an EMBL/GenBank/DDBJ whole genome shotgun (WGS) entry which is preliminary data.</text>
</comment>
<dbReference type="PANTHER" id="PTHR28004">
    <property type="entry name" value="ZGC:162816-RELATED"/>
    <property type="match status" value="1"/>
</dbReference>
<dbReference type="CDD" id="cd06819">
    <property type="entry name" value="PLPDE_III_LS_D-TA"/>
    <property type="match status" value="1"/>
</dbReference>
<dbReference type="SMART" id="SM01119">
    <property type="entry name" value="D-ser_dehydrat"/>
    <property type="match status" value="1"/>
</dbReference>
<keyword evidence="5" id="KW-1185">Reference proteome</keyword>
<dbReference type="SUPFAM" id="SSF51419">
    <property type="entry name" value="PLP-binding barrel"/>
    <property type="match status" value="1"/>
</dbReference>
<dbReference type="EMBL" id="BOPV01000001">
    <property type="protein sequence ID" value="GIL39907.1"/>
    <property type="molecule type" value="Genomic_DNA"/>
</dbReference>
<comment type="similarity">
    <text evidence="1">Belongs to the DSD1 family.</text>
</comment>
<evidence type="ECO:0000313" key="5">
    <source>
        <dbReference type="Proteomes" id="UP000681075"/>
    </source>
</evidence>
<keyword evidence="2" id="KW-0456">Lyase</keyword>
<dbReference type="Gene3D" id="3.20.20.10">
    <property type="entry name" value="Alanine racemase"/>
    <property type="match status" value="1"/>
</dbReference>
<dbReference type="Gene3D" id="2.40.37.20">
    <property type="entry name" value="D-serine dehydratase-like domain"/>
    <property type="match status" value="1"/>
</dbReference>
<dbReference type="InterPro" id="IPR026956">
    <property type="entry name" value="D-ser_dehydrat-like_dom"/>
</dbReference>
<dbReference type="GO" id="GO:0008721">
    <property type="term" value="F:D-serine ammonia-lyase activity"/>
    <property type="evidence" value="ECO:0007669"/>
    <property type="project" value="TreeGrafter"/>
</dbReference>
<dbReference type="Proteomes" id="UP000681075">
    <property type="component" value="Unassembled WGS sequence"/>
</dbReference>
<dbReference type="RefSeq" id="WP_420243026.1">
    <property type="nucleotide sequence ID" value="NZ_BOPV01000001.1"/>
</dbReference>
<evidence type="ECO:0000256" key="2">
    <source>
        <dbReference type="ARBA" id="ARBA00023239"/>
    </source>
</evidence>
<dbReference type="PANTHER" id="PTHR28004:SF2">
    <property type="entry name" value="D-SERINE DEHYDRATASE"/>
    <property type="match status" value="1"/>
</dbReference>
<proteinExistence type="inferred from homology"/>
<evidence type="ECO:0000313" key="4">
    <source>
        <dbReference type="EMBL" id="GIL39907.1"/>
    </source>
</evidence>